<comment type="caution">
    <text evidence="2">The sequence shown here is derived from an EMBL/GenBank/DDBJ whole genome shotgun (WGS) entry which is preliminary data.</text>
</comment>
<dbReference type="Proteomes" id="UP001256547">
    <property type="component" value="Unassembled WGS sequence"/>
</dbReference>
<organism evidence="2 3">
    <name type="scientific">Enterococcus dongliensis</name>
    <dbReference type="NCBI Taxonomy" id="2559925"/>
    <lineage>
        <taxon>Bacteria</taxon>
        <taxon>Bacillati</taxon>
        <taxon>Bacillota</taxon>
        <taxon>Bacilli</taxon>
        <taxon>Lactobacillales</taxon>
        <taxon>Enterococcaceae</taxon>
        <taxon>Enterococcus</taxon>
    </lineage>
</organism>
<dbReference type="InterPro" id="IPR046078">
    <property type="entry name" value="DUF6096"/>
</dbReference>
<keyword evidence="3" id="KW-1185">Reference proteome</keyword>
<proteinExistence type="predicted"/>
<protein>
    <submittedName>
        <fullName evidence="2">DUF6096 family protein</fullName>
    </submittedName>
</protein>
<name>A0ABU3ESZ3_9ENTE</name>
<reference evidence="2 3" key="1">
    <citation type="submission" date="2023-03" db="EMBL/GenBank/DDBJ databases">
        <authorList>
            <person name="Shen W."/>
            <person name="Cai J."/>
        </authorList>
    </citation>
    <scope>NUCLEOTIDE SEQUENCE [LARGE SCALE GENOMIC DNA]</scope>
    <source>
        <strain evidence="2 3">P72-2</strain>
    </source>
</reference>
<feature type="region of interest" description="Disordered" evidence="1">
    <location>
        <begin position="101"/>
        <end position="124"/>
    </location>
</feature>
<accession>A0ABU3ESZ3</accession>
<sequence>MKPMKVEFGKKTLSLVLDGKATVDIEKRLGKSLFGIMMSGNGGFKMPRLGEMLTILHATNQTANIKMADMPEMYDEYVNNGGSMMKLLEVIQKLMEEAGFFGSEEETDRTDLIGEEKNEEESLV</sequence>
<dbReference type="RefSeq" id="WP_010743583.1">
    <property type="nucleotide sequence ID" value="NZ_JARPYR010000044.1"/>
</dbReference>
<evidence type="ECO:0000313" key="3">
    <source>
        <dbReference type="Proteomes" id="UP001256547"/>
    </source>
</evidence>
<dbReference type="Pfam" id="PF19591">
    <property type="entry name" value="DUF6096"/>
    <property type="match status" value="1"/>
</dbReference>
<gene>
    <name evidence="2" type="ORF">P7D39_13355</name>
</gene>
<evidence type="ECO:0000313" key="2">
    <source>
        <dbReference type="EMBL" id="MDT2597986.1"/>
    </source>
</evidence>
<evidence type="ECO:0000256" key="1">
    <source>
        <dbReference type="SAM" id="MobiDB-lite"/>
    </source>
</evidence>
<dbReference type="EMBL" id="JARPYR010000044">
    <property type="protein sequence ID" value="MDT2597986.1"/>
    <property type="molecule type" value="Genomic_DNA"/>
</dbReference>